<evidence type="ECO:0000256" key="2">
    <source>
        <dbReference type="ARBA" id="ARBA00023274"/>
    </source>
</evidence>
<dbReference type="GO" id="GO:1990904">
    <property type="term" value="C:ribonucleoprotein complex"/>
    <property type="evidence" value="ECO:0007669"/>
    <property type="project" value="UniProtKB-KW"/>
</dbReference>
<gene>
    <name evidence="4" type="ORF">LCGC14_3050290</name>
</gene>
<dbReference type="GO" id="GO:0005840">
    <property type="term" value="C:ribosome"/>
    <property type="evidence" value="ECO:0007669"/>
    <property type="project" value="UniProtKB-KW"/>
</dbReference>
<feature type="region of interest" description="Disordered" evidence="3">
    <location>
        <begin position="1"/>
        <end position="34"/>
    </location>
</feature>
<evidence type="ECO:0000256" key="1">
    <source>
        <dbReference type="ARBA" id="ARBA00022980"/>
    </source>
</evidence>
<keyword evidence="1" id="KW-0689">Ribosomal protein</keyword>
<protein>
    <recommendedName>
        <fullName evidence="5">Ribosomal protein L18e/L15P domain-containing protein</fullName>
    </recommendedName>
</protein>
<sequence>MLSNEITAIAGSNKKRKRVGRGKGSGMGKTSGRG</sequence>
<feature type="non-terminal residue" evidence="4">
    <location>
        <position position="34"/>
    </location>
</feature>
<dbReference type="EMBL" id="LAZR01064266">
    <property type="protein sequence ID" value="KKK57857.1"/>
    <property type="molecule type" value="Genomic_DNA"/>
</dbReference>
<keyword evidence="2" id="KW-0687">Ribonucleoprotein</keyword>
<feature type="compositionally biased region" description="Gly residues" evidence="3">
    <location>
        <begin position="22"/>
        <end position="34"/>
    </location>
</feature>
<comment type="caution">
    <text evidence="4">The sequence shown here is derived from an EMBL/GenBank/DDBJ whole genome shotgun (WGS) entry which is preliminary data.</text>
</comment>
<dbReference type="AlphaFoldDB" id="A0A0F8WLY7"/>
<reference evidence="4" key="1">
    <citation type="journal article" date="2015" name="Nature">
        <title>Complex archaea that bridge the gap between prokaryotes and eukaryotes.</title>
        <authorList>
            <person name="Spang A."/>
            <person name="Saw J.H."/>
            <person name="Jorgensen S.L."/>
            <person name="Zaremba-Niedzwiedzka K."/>
            <person name="Martijn J."/>
            <person name="Lind A.E."/>
            <person name="van Eijk R."/>
            <person name="Schleper C."/>
            <person name="Guy L."/>
            <person name="Ettema T.J."/>
        </authorList>
    </citation>
    <scope>NUCLEOTIDE SEQUENCE</scope>
</reference>
<evidence type="ECO:0000313" key="4">
    <source>
        <dbReference type="EMBL" id="KKK57857.1"/>
    </source>
</evidence>
<dbReference type="InterPro" id="IPR036227">
    <property type="entry name" value="Ribosomal_uL15/eL18_sf"/>
</dbReference>
<evidence type="ECO:0008006" key="5">
    <source>
        <dbReference type="Google" id="ProtNLM"/>
    </source>
</evidence>
<evidence type="ECO:0000256" key="3">
    <source>
        <dbReference type="SAM" id="MobiDB-lite"/>
    </source>
</evidence>
<dbReference type="SUPFAM" id="SSF52080">
    <property type="entry name" value="Ribosomal proteins L15p and L18e"/>
    <property type="match status" value="1"/>
</dbReference>
<organism evidence="4">
    <name type="scientific">marine sediment metagenome</name>
    <dbReference type="NCBI Taxonomy" id="412755"/>
    <lineage>
        <taxon>unclassified sequences</taxon>
        <taxon>metagenomes</taxon>
        <taxon>ecological metagenomes</taxon>
    </lineage>
</organism>
<name>A0A0F8WLY7_9ZZZZ</name>
<accession>A0A0F8WLY7</accession>
<proteinExistence type="predicted"/>